<evidence type="ECO:0000256" key="1">
    <source>
        <dbReference type="SAM" id="MobiDB-lite"/>
    </source>
</evidence>
<dbReference type="EMBL" id="CP143791">
    <property type="protein sequence ID" value="WVN90993.1"/>
    <property type="molecule type" value="Genomic_DNA"/>
</dbReference>
<accession>A0AAJ8JYW1</accession>
<reference evidence="3" key="2">
    <citation type="journal article" date="2022" name="Elife">
        <title>Obligate sexual reproduction of a homothallic fungus closely related to the Cryptococcus pathogenic species complex.</title>
        <authorList>
            <person name="Passer A.R."/>
            <person name="Clancey S.A."/>
            <person name="Shea T."/>
            <person name="David-Palma M."/>
            <person name="Averette A.F."/>
            <person name="Boekhout T."/>
            <person name="Porcel B.M."/>
            <person name="Nowrousian M."/>
            <person name="Cuomo C.A."/>
            <person name="Sun S."/>
            <person name="Heitman J."/>
            <person name="Coelho M.A."/>
        </authorList>
    </citation>
    <scope>NUCLEOTIDE SEQUENCE</scope>
    <source>
        <strain evidence="3">CBS 7841</strain>
    </source>
</reference>
<keyword evidence="2" id="KW-0472">Membrane</keyword>
<keyword evidence="4" id="KW-1185">Reference proteome</keyword>
<feature type="transmembrane region" description="Helical" evidence="2">
    <location>
        <begin position="268"/>
        <end position="291"/>
    </location>
</feature>
<sequence length="313" mass="33962">MSTTIDDNDSNIAWYGSWGTKHTDDSYTANYYQSVRFFLILTQGSSTDEILTDFVIIHRQTLVITAQYHGMEPISPYMEQEDQRYSKDSTFQQALYATSGLKEGDHVLKISNENARNTAQYPDYVWLDVDSVAVIGKLTNAASIGTGNSNTVSSQLSTSSTSDTSASASLTSNLSTNSANTTSAVASSPSITKSSSPASSFTTSATSKTAQTGSASQMSNGSSLTMTQWFNPSTAGVPSTQVTESSLGVTSGTTAESNEPNNHKTTTIAVSVTVIVIAFVVILTIAGLWFWRRRRRRYEEEEDEQDYIAPAWR</sequence>
<dbReference type="KEGG" id="cdep:91090447"/>
<gene>
    <name evidence="3" type="ORF">L203_106239</name>
</gene>
<dbReference type="GeneID" id="91090447"/>
<keyword evidence="2" id="KW-0812">Transmembrane</keyword>
<evidence type="ECO:0000313" key="4">
    <source>
        <dbReference type="Proteomes" id="UP000094043"/>
    </source>
</evidence>
<organism evidence="3 4">
    <name type="scientific">Cryptococcus depauperatus CBS 7841</name>
    <dbReference type="NCBI Taxonomy" id="1295531"/>
    <lineage>
        <taxon>Eukaryota</taxon>
        <taxon>Fungi</taxon>
        <taxon>Dikarya</taxon>
        <taxon>Basidiomycota</taxon>
        <taxon>Agaricomycotina</taxon>
        <taxon>Tremellomycetes</taxon>
        <taxon>Tremellales</taxon>
        <taxon>Cryptococcaceae</taxon>
        <taxon>Cryptococcus</taxon>
    </lineage>
</organism>
<feature type="region of interest" description="Disordered" evidence="1">
    <location>
        <begin position="146"/>
        <end position="262"/>
    </location>
</feature>
<proteinExistence type="predicted"/>
<evidence type="ECO:0000313" key="3">
    <source>
        <dbReference type="EMBL" id="WVN90993.1"/>
    </source>
</evidence>
<feature type="compositionally biased region" description="Polar residues" evidence="1">
    <location>
        <begin position="217"/>
        <end position="262"/>
    </location>
</feature>
<dbReference type="RefSeq" id="XP_066071693.1">
    <property type="nucleotide sequence ID" value="XM_066215596.1"/>
</dbReference>
<reference evidence="3" key="3">
    <citation type="submission" date="2024-01" db="EMBL/GenBank/DDBJ databases">
        <authorList>
            <person name="Coelho M.A."/>
            <person name="David-Palma M."/>
            <person name="Shea T."/>
            <person name="Sun S."/>
            <person name="Cuomo C.A."/>
            <person name="Heitman J."/>
        </authorList>
    </citation>
    <scope>NUCLEOTIDE SEQUENCE</scope>
    <source>
        <strain evidence="3">CBS 7841</strain>
    </source>
</reference>
<name>A0AAJ8JYW1_9TREE</name>
<dbReference type="AlphaFoldDB" id="A0AAJ8JYW1"/>
<dbReference type="Proteomes" id="UP000094043">
    <property type="component" value="Chromosome 8"/>
</dbReference>
<feature type="compositionally biased region" description="Low complexity" evidence="1">
    <location>
        <begin position="148"/>
        <end position="216"/>
    </location>
</feature>
<keyword evidence="2" id="KW-1133">Transmembrane helix</keyword>
<reference evidence="3" key="1">
    <citation type="submission" date="2016-06" db="EMBL/GenBank/DDBJ databases">
        <authorList>
            <person name="Cuomo C."/>
            <person name="Litvintseva A."/>
            <person name="Heitman J."/>
            <person name="Chen Y."/>
            <person name="Sun S."/>
            <person name="Springer D."/>
            <person name="Dromer F."/>
            <person name="Young S."/>
            <person name="Zeng Q."/>
            <person name="Chapman S."/>
            <person name="Gujja S."/>
            <person name="Saif S."/>
            <person name="Birren B."/>
        </authorList>
    </citation>
    <scope>NUCLEOTIDE SEQUENCE</scope>
    <source>
        <strain evidence="3">CBS 7841</strain>
    </source>
</reference>
<evidence type="ECO:0000256" key="2">
    <source>
        <dbReference type="SAM" id="Phobius"/>
    </source>
</evidence>
<protein>
    <submittedName>
        <fullName evidence="3">Uncharacterized protein</fullName>
    </submittedName>
</protein>